<dbReference type="GO" id="GO:0003677">
    <property type="term" value="F:DNA binding"/>
    <property type="evidence" value="ECO:0007669"/>
    <property type="project" value="InterPro"/>
</dbReference>
<sequence>DPSFKVAPRLIGCVLHHDNRGQHVAMKIVETEAYDKSEQAIHLGKSQLLPYGHTYVHPYRNMWAIDLVCDLEEHGSSVLLRAAVPVIGIDIMTERRSADAKAESAIRERKPGFEKKLCKGPCNLGEALGLYETLDGASLFK</sequence>
<proteinExistence type="inferred from homology"/>
<dbReference type="InterPro" id="IPR003180">
    <property type="entry name" value="MPG"/>
</dbReference>
<evidence type="ECO:0000256" key="4">
    <source>
        <dbReference type="ARBA" id="ARBA00023204"/>
    </source>
</evidence>
<evidence type="ECO:0000313" key="6">
    <source>
        <dbReference type="Proteomes" id="UP000324058"/>
    </source>
</evidence>
<keyword evidence="4" id="KW-0234">DNA repair</keyword>
<dbReference type="Pfam" id="PF02245">
    <property type="entry name" value="Pur_DNA_glyco"/>
    <property type="match status" value="1"/>
</dbReference>
<name>A0A5S4TB71_STRPY</name>
<dbReference type="Proteomes" id="UP000324058">
    <property type="component" value="Unassembled WGS sequence"/>
</dbReference>
<reference evidence="5 6" key="1">
    <citation type="submission" date="2019-02" db="EMBL/GenBank/DDBJ databases">
        <title>Novel genomic isolates of S. pyogenes and S. dysgalactiae subsp. equisimilis associated to necrotising fasciitis (NSTI).</title>
        <authorList>
            <person name="Barrantes I."/>
        </authorList>
    </citation>
    <scope>NUCLEOTIDE SEQUENCE [LARGE SCALE GENOMIC DNA]</scope>
    <source>
        <strain evidence="5 6">SPY2028</strain>
    </source>
</reference>
<dbReference type="Gene3D" id="3.10.300.10">
    <property type="entry name" value="Methylpurine-DNA glycosylase (MPG)"/>
    <property type="match status" value="1"/>
</dbReference>
<dbReference type="EMBL" id="SJLL01000431">
    <property type="protein sequence ID" value="TYK93317.1"/>
    <property type="molecule type" value="Genomic_DNA"/>
</dbReference>
<dbReference type="PANTHER" id="PTHR10429">
    <property type="entry name" value="DNA-3-METHYLADENINE GLYCOSYLASE"/>
    <property type="match status" value="1"/>
</dbReference>
<evidence type="ECO:0000313" key="5">
    <source>
        <dbReference type="EMBL" id="TYK93317.1"/>
    </source>
</evidence>
<dbReference type="RefSeq" id="WP_187416470.1">
    <property type="nucleotide sequence ID" value="NZ_SJLL01000431.1"/>
</dbReference>
<dbReference type="InterPro" id="IPR011034">
    <property type="entry name" value="Formyl_transferase-like_C_sf"/>
</dbReference>
<dbReference type="GO" id="GO:0006284">
    <property type="term" value="P:base-excision repair"/>
    <property type="evidence" value="ECO:0007669"/>
    <property type="project" value="InterPro"/>
</dbReference>
<evidence type="ECO:0000256" key="2">
    <source>
        <dbReference type="ARBA" id="ARBA00022763"/>
    </source>
</evidence>
<evidence type="ECO:0000256" key="3">
    <source>
        <dbReference type="ARBA" id="ARBA00022801"/>
    </source>
</evidence>
<feature type="non-terminal residue" evidence="5">
    <location>
        <position position="1"/>
    </location>
</feature>
<protein>
    <submittedName>
        <fullName evidence="5">Uncharacterized protein</fullName>
    </submittedName>
</protein>
<evidence type="ECO:0000256" key="1">
    <source>
        <dbReference type="ARBA" id="ARBA00009232"/>
    </source>
</evidence>
<keyword evidence="3" id="KW-0378">Hydrolase</keyword>
<keyword evidence="2" id="KW-0227">DNA damage</keyword>
<feature type="non-terminal residue" evidence="5">
    <location>
        <position position="141"/>
    </location>
</feature>
<dbReference type="PANTHER" id="PTHR10429:SF0">
    <property type="entry name" value="DNA-3-METHYLADENINE GLYCOSYLASE"/>
    <property type="match status" value="1"/>
</dbReference>
<dbReference type="AlphaFoldDB" id="A0A5S4TB71"/>
<dbReference type="InterPro" id="IPR036995">
    <property type="entry name" value="MPG_sf"/>
</dbReference>
<gene>
    <name evidence="5" type="ORF">E0F66_12100</name>
</gene>
<dbReference type="SUPFAM" id="SSF50486">
    <property type="entry name" value="FMT C-terminal domain-like"/>
    <property type="match status" value="1"/>
</dbReference>
<comment type="caution">
    <text evidence="5">The sequence shown here is derived from an EMBL/GenBank/DDBJ whole genome shotgun (WGS) entry which is preliminary data.</text>
</comment>
<comment type="similarity">
    <text evidence="1">Belongs to the DNA glycosylase MPG family.</text>
</comment>
<accession>A0A5S4TB71</accession>
<organism evidence="5 6">
    <name type="scientific">Streptococcus pyogenes</name>
    <dbReference type="NCBI Taxonomy" id="1314"/>
    <lineage>
        <taxon>Bacteria</taxon>
        <taxon>Bacillati</taxon>
        <taxon>Bacillota</taxon>
        <taxon>Bacilli</taxon>
        <taxon>Lactobacillales</taxon>
        <taxon>Streptococcaceae</taxon>
        <taxon>Streptococcus</taxon>
    </lineage>
</organism>
<dbReference type="GO" id="GO:0003905">
    <property type="term" value="F:alkylbase DNA N-glycosylase activity"/>
    <property type="evidence" value="ECO:0007669"/>
    <property type="project" value="InterPro"/>
</dbReference>